<evidence type="ECO:0000256" key="2">
    <source>
        <dbReference type="ARBA" id="ARBA00022692"/>
    </source>
</evidence>
<accession>A0A8R1YBX5</accession>
<dbReference type="PROSITE" id="PS00237">
    <property type="entry name" value="G_PROTEIN_RECEP_F1_1"/>
    <property type="match status" value="1"/>
</dbReference>
<keyword evidence="12" id="KW-1185">Reference proteome</keyword>
<evidence type="ECO:0000313" key="12">
    <source>
        <dbReference type="Proteomes" id="UP000005239"/>
    </source>
</evidence>
<keyword evidence="6 8" id="KW-0675">Receptor</keyword>
<evidence type="ECO:0000256" key="3">
    <source>
        <dbReference type="ARBA" id="ARBA00022989"/>
    </source>
</evidence>
<dbReference type="GO" id="GO:0004930">
    <property type="term" value="F:G protein-coupled receptor activity"/>
    <property type="evidence" value="ECO:0000318"/>
    <property type="project" value="GO_Central"/>
</dbReference>
<sequence>MDEYSMPSVGDSSTPLPYPILQSVVGAAAAAIEIVNATVVEVAAGGDLLQNVVGTTMRPPVIRDETPWSVSLLFLAVAVSIIIVGIAGNAFVVAVIFTDRKLLHSSVNLFLLNLALADMGNIIFCAPDVILTLLGLPWVLPDVLCPVLRFLQHYFLFASVLLQMSIGIERFMAICSPLQMQRFSRRTTVFFLFVAWLLAALIAAPTVVFSRAQPVPRFNNSNICAAHDFSGKIRSMVEIVHFAILYCIPLVLLTVLYFIMCRRLWGKECMIAGETQQMAILRLRRSVVKMLVISMLIYFICYTPIQSLGILHLKPPQWLRLSINLLVLLSSAANPIVYIMCCRHFHQRFVSMVNRTIRCCPRSPEKYQTVITDADKVREVSIDYRSESGIQYPTYARMSVVTHSSSSRRHRKVKQRERSADVSLSVRLLPQIDATRDEAAADALGDAAVGRSGRRERAGRVALRDRDRAASGDSSPPSLSASSPSTRGARASTASATSFHWAATRDSNKYRAFRCTNPKKSTEMISVDFS</sequence>
<dbReference type="InterPro" id="IPR000276">
    <property type="entry name" value="GPCR_Rhodpsn"/>
</dbReference>
<dbReference type="CDD" id="cd00637">
    <property type="entry name" value="7tm_classA_rhodopsin-like"/>
    <property type="match status" value="1"/>
</dbReference>
<dbReference type="PANTHER" id="PTHR45695">
    <property type="entry name" value="LEUCOKININ RECEPTOR-RELATED"/>
    <property type="match status" value="1"/>
</dbReference>
<feature type="transmembrane region" description="Helical" evidence="10">
    <location>
        <begin position="189"/>
        <end position="209"/>
    </location>
</feature>
<evidence type="ECO:0000256" key="9">
    <source>
        <dbReference type="SAM" id="MobiDB-lite"/>
    </source>
</evidence>
<gene>
    <name evidence="11" type="primary">WBGene00107121</name>
</gene>
<dbReference type="SUPFAM" id="SSF81321">
    <property type="entry name" value="Family A G protein-coupled receptor-like"/>
    <property type="match status" value="1"/>
</dbReference>
<dbReference type="GO" id="GO:0007186">
    <property type="term" value="P:G protein-coupled receptor signaling pathway"/>
    <property type="evidence" value="ECO:0000318"/>
    <property type="project" value="GO_Central"/>
</dbReference>
<keyword evidence="2 8" id="KW-0812">Transmembrane</keyword>
<feature type="region of interest" description="Disordered" evidence="9">
    <location>
        <begin position="450"/>
        <end position="496"/>
    </location>
</feature>
<dbReference type="PANTHER" id="PTHR45695:SF15">
    <property type="entry name" value="OPSIN RH2"/>
    <property type="match status" value="1"/>
</dbReference>
<evidence type="ECO:0000256" key="4">
    <source>
        <dbReference type="ARBA" id="ARBA00023040"/>
    </source>
</evidence>
<dbReference type="SMART" id="SM01381">
    <property type="entry name" value="7TM_GPCR_Srsx"/>
    <property type="match status" value="1"/>
</dbReference>
<name>A0A2A6B586_PRIPA</name>
<protein>
    <submittedName>
        <fullName evidence="11">Npr-33</fullName>
    </submittedName>
</protein>
<keyword evidence="5 10" id="KW-0472">Membrane</keyword>
<evidence type="ECO:0000256" key="1">
    <source>
        <dbReference type="ARBA" id="ARBA00004141"/>
    </source>
</evidence>
<keyword evidence="4 8" id="KW-0297">G-protein coupled receptor</keyword>
<dbReference type="FunFam" id="1.20.1070.10:FF:000370">
    <property type="entry name" value="Neuropeptide receptor 15"/>
    <property type="match status" value="1"/>
</dbReference>
<dbReference type="AlphaFoldDB" id="A0A2A6B586"/>
<dbReference type="GO" id="GO:0005886">
    <property type="term" value="C:plasma membrane"/>
    <property type="evidence" value="ECO:0000318"/>
    <property type="project" value="GO_Central"/>
</dbReference>
<evidence type="ECO:0000256" key="6">
    <source>
        <dbReference type="ARBA" id="ARBA00023170"/>
    </source>
</evidence>
<dbReference type="OrthoDB" id="5981855at2759"/>
<feature type="transmembrane region" description="Helical" evidence="10">
    <location>
        <begin position="150"/>
        <end position="168"/>
    </location>
</feature>
<evidence type="ECO:0000256" key="8">
    <source>
        <dbReference type="RuleBase" id="RU000688"/>
    </source>
</evidence>
<dbReference type="Pfam" id="PF00001">
    <property type="entry name" value="7tm_1"/>
    <property type="match status" value="1"/>
</dbReference>
<reference evidence="12" key="1">
    <citation type="journal article" date="2008" name="Nat. Genet.">
        <title>The Pristionchus pacificus genome provides a unique perspective on nematode lifestyle and parasitism.</title>
        <authorList>
            <person name="Dieterich C."/>
            <person name="Clifton S.W."/>
            <person name="Schuster L.N."/>
            <person name="Chinwalla A."/>
            <person name="Delehaunty K."/>
            <person name="Dinkelacker I."/>
            <person name="Fulton L."/>
            <person name="Fulton R."/>
            <person name="Godfrey J."/>
            <person name="Minx P."/>
            <person name="Mitreva M."/>
            <person name="Roeseler W."/>
            <person name="Tian H."/>
            <person name="Witte H."/>
            <person name="Yang S.P."/>
            <person name="Wilson R.K."/>
            <person name="Sommer R.J."/>
        </authorList>
    </citation>
    <scope>NUCLEOTIDE SEQUENCE [LARGE SCALE GENOMIC DNA]</scope>
    <source>
        <strain evidence="12">PS312</strain>
    </source>
</reference>
<evidence type="ECO:0000256" key="7">
    <source>
        <dbReference type="ARBA" id="ARBA00023224"/>
    </source>
</evidence>
<feature type="compositionally biased region" description="Basic and acidic residues" evidence="9">
    <location>
        <begin position="453"/>
        <end position="470"/>
    </location>
</feature>
<feature type="compositionally biased region" description="Low complexity" evidence="9">
    <location>
        <begin position="471"/>
        <end position="496"/>
    </location>
</feature>
<feature type="region of interest" description="Disordered" evidence="9">
    <location>
        <begin position="401"/>
        <end position="420"/>
    </location>
</feature>
<feature type="transmembrane region" description="Helical" evidence="10">
    <location>
        <begin position="325"/>
        <end position="345"/>
    </location>
</feature>
<dbReference type="PRINTS" id="PR00237">
    <property type="entry name" value="GPCRRHODOPSN"/>
</dbReference>
<comment type="similarity">
    <text evidence="8">Belongs to the G-protein coupled receptor 1 family.</text>
</comment>
<accession>A0A2A6B586</accession>
<evidence type="ECO:0000313" key="11">
    <source>
        <dbReference type="EnsemblMetazoa" id="PPA17567.1"/>
    </source>
</evidence>
<reference evidence="11" key="2">
    <citation type="submission" date="2022-06" db="UniProtKB">
        <authorList>
            <consortium name="EnsemblMetazoa"/>
        </authorList>
    </citation>
    <scope>IDENTIFICATION</scope>
    <source>
        <strain evidence="11">PS312</strain>
    </source>
</reference>
<organism evidence="11 12">
    <name type="scientific">Pristionchus pacificus</name>
    <name type="common">Parasitic nematode worm</name>
    <dbReference type="NCBI Taxonomy" id="54126"/>
    <lineage>
        <taxon>Eukaryota</taxon>
        <taxon>Metazoa</taxon>
        <taxon>Ecdysozoa</taxon>
        <taxon>Nematoda</taxon>
        <taxon>Chromadorea</taxon>
        <taxon>Rhabditida</taxon>
        <taxon>Rhabditina</taxon>
        <taxon>Diplogasteromorpha</taxon>
        <taxon>Diplogasteroidea</taxon>
        <taxon>Neodiplogasteridae</taxon>
        <taxon>Pristionchus</taxon>
    </lineage>
</organism>
<keyword evidence="3 10" id="KW-1133">Transmembrane helix</keyword>
<evidence type="ECO:0000256" key="5">
    <source>
        <dbReference type="ARBA" id="ARBA00023136"/>
    </source>
</evidence>
<feature type="compositionally biased region" description="Basic residues" evidence="9">
    <location>
        <begin position="406"/>
        <end position="415"/>
    </location>
</feature>
<feature type="transmembrane region" description="Helical" evidence="10">
    <location>
        <begin position="287"/>
        <end position="305"/>
    </location>
</feature>
<comment type="subcellular location">
    <subcellularLocation>
        <location evidence="1">Membrane</location>
        <topology evidence="1">Multi-pass membrane protein</topology>
    </subcellularLocation>
</comment>
<feature type="transmembrane region" description="Helical" evidence="10">
    <location>
        <begin position="109"/>
        <end position="138"/>
    </location>
</feature>
<feature type="transmembrane region" description="Helical" evidence="10">
    <location>
        <begin position="72"/>
        <end position="97"/>
    </location>
</feature>
<evidence type="ECO:0000256" key="10">
    <source>
        <dbReference type="SAM" id="Phobius"/>
    </source>
</evidence>
<feature type="transmembrane region" description="Helical" evidence="10">
    <location>
        <begin position="239"/>
        <end position="260"/>
    </location>
</feature>
<dbReference type="PROSITE" id="PS50262">
    <property type="entry name" value="G_PROTEIN_RECEP_F1_2"/>
    <property type="match status" value="1"/>
</dbReference>
<keyword evidence="7 8" id="KW-0807">Transducer</keyword>
<proteinExistence type="inferred from homology"/>
<dbReference type="EnsemblMetazoa" id="PPA17567.1">
    <property type="protein sequence ID" value="PPA17567.1"/>
    <property type="gene ID" value="WBGene00107121"/>
</dbReference>
<dbReference type="Gene3D" id="1.20.1070.10">
    <property type="entry name" value="Rhodopsin 7-helix transmembrane proteins"/>
    <property type="match status" value="1"/>
</dbReference>
<dbReference type="Proteomes" id="UP000005239">
    <property type="component" value="Unassembled WGS sequence"/>
</dbReference>
<dbReference type="InterPro" id="IPR017452">
    <property type="entry name" value="GPCR_Rhodpsn_7TM"/>
</dbReference>